<name>A0ABP0L3V1_9DINO</name>
<comment type="caution">
    <text evidence="1">The sequence shown here is derived from an EMBL/GenBank/DDBJ whole genome shotgun (WGS) entry which is preliminary data.</text>
</comment>
<accession>A0ABP0L3V1</accession>
<gene>
    <name evidence="1" type="ORF">SCF082_LOCUS20660</name>
</gene>
<keyword evidence="2" id="KW-1185">Reference proteome</keyword>
<evidence type="ECO:0000313" key="2">
    <source>
        <dbReference type="Proteomes" id="UP001642464"/>
    </source>
</evidence>
<proteinExistence type="predicted"/>
<evidence type="ECO:0008006" key="3">
    <source>
        <dbReference type="Google" id="ProtNLM"/>
    </source>
</evidence>
<evidence type="ECO:0000313" key="1">
    <source>
        <dbReference type="EMBL" id="CAK9033837.1"/>
    </source>
</evidence>
<reference evidence="1 2" key="1">
    <citation type="submission" date="2024-02" db="EMBL/GenBank/DDBJ databases">
        <authorList>
            <person name="Chen Y."/>
            <person name="Shah S."/>
            <person name="Dougan E. K."/>
            <person name="Thang M."/>
            <person name="Chan C."/>
        </authorList>
    </citation>
    <scope>NUCLEOTIDE SEQUENCE [LARGE SCALE GENOMIC DNA]</scope>
</reference>
<organism evidence="1 2">
    <name type="scientific">Durusdinium trenchii</name>
    <dbReference type="NCBI Taxonomy" id="1381693"/>
    <lineage>
        <taxon>Eukaryota</taxon>
        <taxon>Sar</taxon>
        <taxon>Alveolata</taxon>
        <taxon>Dinophyceae</taxon>
        <taxon>Suessiales</taxon>
        <taxon>Symbiodiniaceae</taxon>
        <taxon>Durusdinium</taxon>
    </lineage>
</organism>
<dbReference type="Proteomes" id="UP001642464">
    <property type="component" value="Unassembled WGS sequence"/>
</dbReference>
<sequence>SPIGPRRDRRQARWADYTPTQCQWHEAHSPWPEGTYSLGSMFLQTPPGHLETGDERSQLWPATPTPSGGGTGYGFEVMDRSEHHHGLSGDGALSLQPPARVAHLAAVAQQAAAAAAKVGEKDKEKATKAKALYDEESMIHESMDLANRKGLDDKVLPSKGSSTHGSGKCRPCAWFWKPQGCQNDKECGYCHLCPEGELKNRKKSKVAAMRMGALVPAKNHKSKNYGGARVLKLSPLL</sequence>
<dbReference type="EMBL" id="CAXAMM010014470">
    <property type="protein sequence ID" value="CAK9033837.1"/>
    <property type="molecule type" value="Genomic_DNA"/>
</dbReference>
<feature type="non-terminal residue" evidence="1">
    <location>
        <position position="1"/>
    </location>
</feature>
<protein>
    <recommendedName>
        <fullName evidence="3">C3H1-type domain-containing protein</fullName>
    </recommendedName>
</protein>